<comment type="similarity">
    <text evidence="2">Belongs to the ankyrin SOCS box (ASB) family.</text>
</comment>
<sequence length="521" mass="58640">MPFCLKGELKIVTPKNKITQKRENSTQKAPRKFSDVTMSYDFANNSDSCELMRLLYRPDSARMLHHHCRRNPELQEELQIQAAVAAGDVHTVRKMLEQGYSPNGRDANGWTLLHFSAARGKERCVRVFLEHGAPDYPDPTVKDLIGGFTALHYAAMHGRARIARLMLESDYRSDIINAKSNDGWTPLHVAAHYGRDSFVRLLLEFKAEVDPLSDKGTTPLQLAIIRERSSCVKILLDHNANIDIQNGFLLRYAVIKSNHSYCRMFLQRGADTNLGRLEDGQTPLHLSALRDDVLCAQMLYNYGADTNTRNYEGQTPLAVSIRISGSSRPCLDFLQEVTNATKNEWKKKIARKKPLVDEDSPETCKIYAELKSSPSEAWESALDRCWQPLLGSLLRQGTGHGSLGNEGNIQAHEMALQHGETLPHCSSFPGRCALLEEEELVPPPHPLLQSQRINGTEQGEEEQLLWDWGTQNMVEKMGIKTSPWDEKLPPGAHRGPTNIHILVAGYAWIHSIAAVNYFLFI</sequence>
<feature type="repeat" description="ANK" evidence="9">
    <location>
        <begin position="215"/>
        <end position="247"/>
    </location>
</feature>
<dbReference type="SMART" id="SM00248">
    <property type="entry name" value="ANK"/>
    <property type="match status" value="7"/>
</dbReference>
<feature type="transmembrane region" description="Helical" evidence="10">
    <location>
        <begin position="499"/>
        <end position="520"/>
    </location>
</feature>
<evidence type="ECO:0000256" key="3">
    <source>
        <dbReference type="ARBA" id="ARBA00022737"/>
    </source>
</evidence>
<gene>
    <name evidence="12" type="ORF">IHE44_0002859</name>
    <name evidence="11" type="ORF">IHE44_005126</name>
</gene>
<feature type="repeat" description="ANK" evidence="9">
    <location>
        <begin position="146"/>
        <end position="178"/>
    </location>
</feature>
<keyword evidence="3" id="KW-0677">Repeat</keyword>
<dbReference type="PANTHER" id="PTHR24173:SF74">
    <property type="entry name" value="ANKYRIN REPEAT DOMAIN-CONTAINING PROTEIN 16"/>
    <property type="match status" value="1"/>
</dbReference>
<keyword evidence="10" id="KW-0472">Membrane</keyword>
<evidence type="ECO:0000256" key="8">
    <source>
        <dbReference type="ARBA" id="ARBA00072957"/>
    </source>
</evidence>
<dbReference type="EMBL" id="JADDUC010000003">
    <property type="protein sequence ID" value="KAG0135585.1"/>
    <property type="molecule type" value="Genomic_DNA"/>
</dbReference>
<evidence type="ECO:0000256" key="9">
    <source>
        <dbReference type="PROSITE-ProRule" id="PRU00023"/>
    </source>
</evidence>
<evidence type="ECO:0000256" key="5">
    <source>
        <dbReference type="ARBA" id="ARBA00023043"/>
    </source>
</evidence>
<feature type="repeat" description="ANK" evidence="9">
    <location>
        <begin position="182"/>
        <end position="214"/>
    </location>
</feature>
<dbReference type="InterPro" id="IPR002110">
    <property type="entry name" value="Ankyrin_rpt"/>
</dbReference>
<evidence type="ECO:0000256" key="2">
    <source>
        <dbReference type="ARBA" id="ARBA00005949"/>
    </source>
</evidence>
<dbReference type="Proteomes" id="UP000618051">
    <property type="component" value="Unassembled WGS sequence"/>
</dbReference>
<evidence type="ECO:0000256" key="10">
    <source>
        <dbReference type="SAM" id="Phobius"/>
    </source>
</evidence>
<reference evidence="12" key="3">
    <citation type="submission" date="2022-01" db="EMBL/GenBank/DDBJ databases">
        <authorList>
            <person name="Rubenstein D.R."/>
        </authorList>
    </citation>
    <scope>NUCLEOTIDE SEQUENCE</scope>
    <source>
        <strain evidence="12">SS15</strain>
        <tissue evidence="12">Liver</tissue>
    </source>
</reference>
<dbReference type="Gene3D" id="1.25.40.20">
    <property type="entry name" value="Ankyrin repeat-containing domain"/>
    <property type="match status" value="3"/>
</dbReference>
<dbReference type="PROSITE" id="PS50088">
    <property type="entry name" value="ANK_REPEAT"/>
    <property type="match status" value="5"/>
</dbReference>
<reference evidence="12 13" key="2">
    <citation type="journal article" date="2021" name="J. Hered.">
        <title>Feather Gene Expression Elucidates the Developmental Basis of Plumage Iridescence in African Starlings.</title>
        <authorList>
            <person name="Rubenstein D.R."/>
            <person name="Corvelo A."/>
            <person name="MacManes M.D."/>
            <person name="Maia R."/>
            <person name="Narzisi G."/>
            <person name="Rousaki A."/>
            <person name="Vandenabeele P."/>
            <person name="Shawkey M.D."/>
            <person name="Solomon J."/>
        </authorList>
    </citation>
    <scope>NUCLEOTIDE SEQUENCE [LARGE SCALE GENOMIC DNA]</scope>
    <source>
        <strain evidence="12">SS15</strain>
    </source>
</reference>
<comment type="function">
    <text evidence="6">Probable substrate-recognition component of a SCF-like ECS (Elongin-Cullin-SOCS-box protein) E3 ubiquitin-protein ligase complex which mediates the ubiquitination and subsequent proteasomal degradation of target proteins. Plays a role in spindle dynamics and genome integrity by targeting the mitotic progression protein PSRC1 for proteasomal degradation in a cell cycle-dependent manner. Also participates in meiosis by mediating the proper attachment between kinetochores and microtubules.</text>
</comment>
<dbReference type="AlphaFoldDB" id="A0A835P3E3"/>
<evidence type="ECO:0000313" key="11">
    <source>
        <dbReference type="EMBL" id="KAG0135585.1"/>
    </source>
</evidence>
<dbReference type="InterPro" id="IPR036770">
    <property type="entry name" value="Ankyrin_rpt-contain_sf"/>
</dbReference>
<keyword evidence="13" id="KW-1185">Reference proteome</keyword>
<keyword evidence="4" id="KW-0833">Ubl conjugation pathway</keyword>
<feature type="repeat" description="ANK" evidence="9">
    <location>
        <begin position="279"/>
        <end position="311"/>
    </location>
</feature>
<reference evidence="11" key="1">
    <citation type="submission" date="2020-10" db="EMBL/GenBank/DDBJ databases">
        <title>Feather gene expression reveals the developmental basis of iridescence in African starlings.</title>
        <authorList>
            <person name="Rubenstein D.R."/>
        </authorList>
    </citation>
    <scope>NUCLEOTIDE SEQUENCE</scope>
    <source>
        <strain evidence="11">SS15</strain>
        <tissue evidence="11">Liver</tissue>
    </source>
</reference>
<proteinExistence type="inferred from homology"/>
<comment type="pathway">
    <text evidence="1">Protein modification; protein ubiquitination.</text>
</comment>
<protein>
    <recommendedName>
        <fullName evidence="8">Ankyrin repeat and SOCS box protein 7</fullName>
    </recommendedName>
</protein>
<dbReference type="SUPFAM" id="SSF48403">
    <property type="entry name" value="Ankyrin repeat"/>
    <property type="match status" value="1"/>
</dbReference>
<feature type="repeat" description="ANK" evidence="9">
    <location>
        <begin position="108"/>
        <end position="133"/>
    </location>
</feature>
<evidence type="ECO:0000256" key="6">
    <source>
        <dbReference type="ARBA" id="ARBA00060264"/>
    </source>
</evidence>
<keyword evidence="10" id="KW-1133">Transmembrane helix</keyword>
<comment type="subunit">
    <text evidence="7">Interacts with CUL5. Interacts with RNF7. Interacts with PSRC1.</text>
</comment>
<keyword evidence="10" id="KW-0812">Transmembrane</keyword>
<evidence type="ECO:0000256" key="7">
    <source>
        <dbReference type="ARBA" id="ARBA00062938"/>
    </source>
</evidence>
<evidence type="ECO:0000256" key="1">
    <source>
        <dbReference type="ARBA" id="ARBA00004906"/>
    </source>
</evidence>
<evidence type="ECO:0000313" key="12">
    <source>
        <dbReference type="EMBL" id="KAI1235221.1"/>
    </source>
</evidence>
<dbReference type="OrthoDB" id="539213at2759"/>
<comment type="caution">
    <text evidence="11">The sequence shown here is derived from an EMBL/GenBank/DDBJ whole genome shotgun (WGS) entry which is preliminary data.</text>
</comment>
<organism evidence="11">
    <name type="scientific">Lamprotornis superbus</name>
    <dbReference type="NCBI Taxonomy" id="245042"/>
    <lineage>
        <taxon>Eukaryota</taxon>
        <taxon>Metazoa</taxon>
        <taxon>Chordata</taxon>
        <taxon>Craniata</taxon>
        <taxon>Vertebrata</taxon>
        <taxon>Euteleostomi</taxon>
        <taxon>Archelosauria</taxon>
        <taxon>Archosauria</taxon>
        <taxon>Dinosauria</taxon>
        <taxon>Saurischia</taxon>
        <taxon>Theropoda</taxon>
        <taxon>Coelurosauria</taxon>
        <taxon>Aves</taxon>
        <taxon>Neognathae</taxon>
        <taxon>Neoaves</taxon>
        <taxon>Telluraves</taxon>
        <taxon>Australaves</taxon>
        <taxon>Passeriformes</taxon>
        <taxon>Sturnidae</taxon>
        <taxon>Lamprotornis</taxon>
    </lineage>
</organism>
<dbReference type="PANTHER" id="PTHR24173">
    <property type="entry name" value="ANKYRIN REPEAT CONTAINING"/>
    <property type="match status" value="1"/>
</dbReference>
<dbReference type="FunFam" id="1.25.40.20:FF:000147">
    <property type="entry name" value="Ankyrin repeat and SOCS box containing 7"/>
    <property type="match status" value="1"/>
</dbReference>
<dbReference type="PROSITE" id="PS50297">
    <property type="entry name" value="ANK_REP_REGION"/>
    <property type="match status" value="5"/>
</dbReference>
<keyword evidence="5 9" id="KW-0040">ANK repeat</keyword>
<accession>A0A835P3E3</accession>
<dbReference type="EMBL" id="JADDUC020000013">
    <property type="protein sequence ID" value="KAI1235221.1"/>
    <property type="molecule type" value="Genomic_DNA"/>
</dbReference>
<evidence type="ECO:0000313" key="13">
    <source>
        <dbReference type="Proteomes" id="UP000618051"/>
    </source>
</evidence>
<dbReference type="PRINTS" id="PR01415">
    <property type="entry name" value="ANKYRIN"/>
</dbReference>
<evidence type="ECO:0000256" key="4">
    <source>
        <dbReference type="ARBA" id="ARBA00022786"/>
    </source>
</evidence>
<dbReference type="Pfam" id="PF12796">
    <property type="entry name" value="Ank_2"/>
    <property type="match status" value="3"/>
</dbReference>
<name>A0A835P3E3_9PASS</name>